<dbReference type="Proteomes" id="UP000593561">
    <property type="component" value="Unassembled WGS sequence"/>
</dbReference>
<proteinExistence type="predicted"/>
<evidence type="ECO:0000259" key="1">
    <source>
        <dbReference type="Pfam" id="PF13456"/>
    </source>
</evidence>
<sequence length="94" mass="10268">ASHLLLESDSKVVVQACTSEDGNYGNYALTSCIKEILHMNWTAHVTQIYRESNTATHALAILARSQKQGLQVHTAPLIGLVALLDTDSRPTYAM</sequence>
<comment type="caution">
    <text evidence="2">The sequence shown here is derived from an EMBL/GenBank/DDBJ whole genome shotgun (WGS) entry which is preliminary data.</text>
</comment>
<reference evidence="2 3" key="1">
    <citation type="journal article" date="2019" name="Genome Biol. Evol.">
        <title>Insights into the evolution of the New World diploid cottons (Gossypium, subgenus Houzingenia) based on genome sequencing.</title>
        <authorList>
            <person name="Grover C.E."/>
            <person name="Arick M.A. 2nd"/>
            <person name="Thrash A."/>
            <person name="Conover J.L."/>
            <person name="Sanders W.S."/>
            <person name="Peterson D.G."/>
            <person name="Frelichowski J.E."/>
            <person name="Scheffler J.A."/>
            <person name="Scheffler B.E."/>
            <person name="Wendel J.F."/>
        </authorList>
    </citation>
    <scope>NUCLEOTIDE SEQUENCE [LARGE SCALE GENOMIC DNA]</scope>
    <source>
        <strain evidence="2">27</strain>
        <tissue evidence="2">Leaf</tissue>
    </source>
</reference>
<feature type="non-terminal residue" evidence="2">
    <location>
        <position position="1"/>
    </location>
</feature>
<dbReference type="EMBL" id="JABFAC010000011">
    <property type="protein sequence ID" value="MBA0629133.1"/>
    <property type="molecule type" value="Genomic_DNA"/>
</dbReference>
<protein>
    <recommendedName>
        <fullName evidence="1">RNase H type-1 domain-containing protein</fullName>
    </recommendedName>
</protein>
<dbReference type="GO" id="GO:0004523">
    <property type="term" value="F:RNA-DNA hybrid ribonuclease activity"/>
    <property type="evidence" value="ECO:0007669"/>
    <property type="project" value="InterPro"/>
</dbReference>
<dbReference type="GO" id="GO:0003676">
    <property type="term" value="F:nucleic acid binding"/>
    <property type="evidence" value="ECO:0007669"/>
    <property type="project" value="InterPro"/>
</dbReference>
<dbReference type="Pfam" id="PF13456">
    <property type="entry name" value="RVT_3"/>
    <property type="match status" value="1"/>
</dbReference>
<evidence type="ECO:0000313" key="2">
    <source>
        <dbReference type="EMBL" id="MBA0629133.1"/>
    </source>
</evidence>
<keyword evidence="3" id="KW-1185">Reference proteome</keyword>
<name>A0A7J8ST81_GOSDV</name>
<gene>
    <name evidence="2" type="ORF">Godav_023732</name>
</gene>
<accession>A0A7J8ST81</accession>
<feature type="domain" description="RNase H type-1" evidence="1">
    <location>
        <begin position="2"/>
        <end position="60"/>
    </location>
</feature>
<dbReference type="AlphaFoldDB" id="A0A7J8ST81"/>
<dbReference type="InterPro" id="IPR002156">
    <property type="entry name" value="RNaseH_domain"/>
</dbReference>
<evidence type="ECO:0000313" key="3">
    <source>
        <dbReference type="Proteomes" id="UP000593561"/>
    </source>
</evidence>
<organism evidence="2 3">
    <name type="scientific">Gossypium davidsonii</name>
    <name type="common">Davidson's cotton</name>
    <name type="synonym">Gossypium klotzschianum subsp. davidsonii</name>
    <dbReference type="NCBI Taxonomy" id="34287"/>
    <lineage>
        <taxon>Eukaryota</taxon>
        <taxon>Viridiplantae</taxon>
        <taxon>Streptophyta</taxon>
        <taxon>Embryophyta</taxon>
        <taxon>Tracheophyta</taxon>
        <taxon>Spermatophyta</taxon>
        <taxon>Magnoliopsida</taxon>
        <taxon>eudicotyledons</taxon>
        <taxon>Gunneridae</taxon>
        <taxon>Pentapetalae</taxon>
        <taxon>rosids</taxon>
        <taxon>malvids</taxon>
        <taxon>Malvales</taxon>
        <taxon>Malvaceae</taxon>
        <taxon>Malvoideae</taxon>
        <taxon>Gossypium</taxon>
    </lineage>
</organism>